<keyword evidence="2" id="KW-0808">Transferase</keyword>
<dbReference type="InterPro" id="IPR011009">
    <property type="entry name" value="Kinase-like_dom_sf"/>
</dbReference>
<dbReference type="Gene3D" id="1.10.510.10">
    <property type="entry name" value="Transferase(Phosphotransferase) domain 1"/>
    <property type="match status" value="1"/>
</dbReference>
<gene>
    <name evidence="6" type="ORF">AKAME5_000654200</name>
</gene>
<evidence type="ECO:0000313" key="6">
    <source>
        <dbReference type="EMBL" id="GLD53846.1"/>
    </source>
</evidence>
<organism evidence="6 7">
    <name type="scientific">Lates japonicus</name>
    <name type="common">Japanese lates</name>
    <dbReference type="NCBI Taxonomy" id="270547"/>
    <lineage>
        <taxon>Eukaryota</taxon>
        <taxon>Metazoa</taxon>
        <taxon>Chordata</taxon>
        <taxon>Craniata</taxon>
        <taxon>Vertebrata</taxon>
        <taxon>Euteleostomi</taxon>
        <taxon>Actinopterygii</taxon>
        <taxon>Neopterygii</taxon>
        <taxon>Teleostei</taxon>
        <taxon>Neoteleostei</taxon>
        <taxon>Acanthomorphata</taxon>
        <taxon>Carangaria</taxon>
        <taxon>Carangaria incertae sedis</taxon>
        <taxon>Centropomidae</taxon>
        <taxon>Lates</taxon>
    </lineage>
</organism>
<dbReference type="GO" id="GO:0005737">
    <property type="term" value="C:cytoplasm"/>
    <property type="evidence" value="ECO:0007669"/>
    <property type="project" value="TreeGrafter"/>
</dbReference>
<dbReference type="PANTHER" id="PTHR46485">
    <property type="entry name" value="LIM DOMAIN KINASE 1"/>
    <property type="match status" value="1"/>
</dbReference>
<evidence type="ECO:0000313" key="7">
    <source>
        <dbReference type="Proteomes" id="UP001279410"/>
    </source>
</evidence>
<protein>
    <submittedName>
        <fullName evidence="6">Dual specificity testis-specific protein kinase 2</fullName>
    </submittedName>
</protein>
<comment type="caution">
    <text evidence="6">The sequence shown here is derived from an EMBL/GenBank/DDBJ whole genome shotgun (WGS) entry which is preliminary data.</text>
</comment>
<keyword evidence="7" id="KW-1185">Reference proteome</keyword>
<dbReference type="GO" id="GO:0005524">
    <property type="term" value="F:ATP binding"/>
    <property type="evidence" value="ECO:0007669"/>
    <property type="project" value="UniProtKB-KW"/>
</dbReference>
<sequence>MTASCRRSRAPPHAFKFLLGLLSPEEALLHGQCSTVSGQVMALKMKYPTKTEPTCAQEVQLMNRLSTLGLYQFIEVSMRGSSNALTEYINGGNLEQLLGSEVYLPWSVRLSLAWTSPGTAVLYSKGIFHRDPTW</sequence>
<keyword evidence="4 6" id="KW-0418">Kinase</keyword>
<dbReference type="EMBL" id="BRZM01000018">
    <property type="protein sequence ID" value="GLD53846.1"/>
    <property type="molecule type" value="Genomic_DNA"/>
</dbReference>
<evidence type="ECO:0000256" key="3">
    <source>
        <dbReference type="ARBA" id="ARBA00022741"/>
    </source>
</evidence>
<dbReference type="PANTHER" id="PTHR46485:SF3">
    <property type="entry name" value="DUAL SPECIFICITY TESTIS-SPECIFIC PROTEIN KINASE 1"/>
    <property type="match status" value="1"/>
</dbReference>
<dbReference type="Proteomes" id="UP001279410">
    <property type="component" value="Unassembled WGS sequence"/>
</dbReference>
<dbReference type="SUPFAM" id="SSF56112">
    <property type="entry name" value="Protein kinase-like (PK-like)"/>
    <property type="match status" value="1"/>
</dbReference>
<keyword evidence="3" id="KW-0547">Nucleotide-binding</keyword>
<dbReference type="GO" id="GO:0005634">
    <property type="term" value="C:nucleus"/>
    <property type="evidence" value="ECO:0007669"/>
    <property type="project" value="TreeGrafter"/>
</dbReference>
<accession>A0AAD3MHD2</accession>
<dbReference type="GO" id="GO:0004674">
    <property type="term" value="F:protein serine/threonine kinase activity"/>
    <property type="evidence" value="ECO:0007669"/>
    <property type="project" value="UniProtKB-KW"/>
</dbReference>
<evidence type="ECO:0000256" key="1">
    <source>
        <dbReference type="ARBA" id="ARBA00022527"/>
    </source>
</evidence>
<dbReference type="InterPro" id="IPR050940">
    <property type="entry name" value="Actin_reg-Ser/Thr_kinase"/>
</dbReference>
<name>A0AAD3MHD2_LATJO</name>
<reference evidence="6" key="1">
    <citation type="submission" date="2022-08" db="EMBL/GenBank/DDBJ databases">
        <title>Genome sequencing of akame (Lates japonicus).</title>
        <authorList>
            <person name="Hashiguchi Y."/>
            <person name="Takahashi H."/>
        </authorList>
    </citation>
    <scope>NUCLEOTIDE SEQUENCE</scope>
    <source>
        <strain evidence="6">Kochi</strain>
    </source>
</reference>
<dbReference type="AlphaFoldDB" id="A0AAD3MHD2"/>
<keyword evidence="1" id="KW-0723">Serine/threonine-protein kinase</keyword>
<proteinExistence type="predicted"/>
<dbReference type="GO" id="GO:0030036">
    <property type="term" value="P:actin cytoskeleton organization"/>
    <property type="evidence" value="ECO:0007669"/>
    <property type="project" value="TreeGrafter"/>
</dbReference>
<evidence type="ECO:0000256" key="5">
    <source>
        <dbReference type="ARBA" id="ARBA00022840"/>
    </source>
</evidence>
<keyword evidence="5" id="KW-0067">ATP-binding</keyword>
<evidence type="ECO:0000256" key="2">
    <source>
        <dbReference type="ARBA" id="ARBA00022679"/>
    </source>
</evidence>
<dbReference type="GO" id="GO:0051496">
    <property type="term" value="P:positive regulation of stress fiber assembly"/>
    <property type="evidence" value="ECO:0007669"/>
    <property type="project" value="TreeGrafter"/>
</dbReference>
<evidence type="ECO:0000256" key="4">
    <source>
        <dbReference type="ARBA" id="ARBA00022777"/>
    </source>
</evidence>